<dbReference type="InterPro" id="IPR035906">
    <property type="entry name" value="MetI-like_sf"/>
</dbReference>
<keyword evidence="6 8" id="KW-1133">Transmembrane helix</keyword>
<organism evidence="10 11">
    <name type="scientific">Nitratireductor basaltis</name>
    <dbReference type="NCBI Taxonomy" id="472175"/>
    <lineage>
        <taxon>Bacteria</taxon>
        <taxon>Pseudomonadati</taxon>
        <taxon>Pseudomonadota</taxon>
        <taxon>Alphaproteobacteria</taxon>
        <taxon>Hyphomicrobiales</taxon>
        <taxon>Phyllobacteriaceae</taxon>
        <taxon>Nitratireductor</taxon>
    </lineage>
</organism>
<feature type="transmembrane region" description="Helical" evidence="8">
    <location>
        <begin position="148"/>
        <end position="172"/>
    </location>
</feature>
<comment type="similarity">
    <text evidence="8">Belongs to the binding-protein-dependent transport system permease family.</text>
</comment>
<keyword evidence="2 8" id="KW-0813">Transport</keyword>
<dbReference type="PANTHER" id="PTHR43357:SF4">
    <property type="entry name" value="INNER MEMBRANE ABC TRANSPORTER PERMEASE PROTEIN YDCV"/>
    <property type="match status" value="1"/>
</dbReference>
<keyword evidence="5 8" id="KW-0812">Transmembrane</keyword>
<feature type="transmembrane region" description="Helical" evidence="8">
    <location>
        <begin position="54"/>
        <end position="87"/>
    </location>
</feature>
<feature type="transmembrane region" description="Helical" evidence="8">
    <location>
        <begin position="357"/>
        <end position="380"/>
    </location>
</feature>
<evidence type="ECO:0000256" key="5">
    <source>
        <dbReference type="ARBA" id="ARBA00022692"/>
    </source>
</evidence>
<keyword evidence="11" id="KW-1185">Reference proteome</keyword>
<dbReference type="InterPro" id="IPR000515">
    <property type="entry name" value="MetI-like"/>
</dbReference>
<dbReference type="PATRIC" id="fig|472175.3.peg.2433"/>
<feature type="transmembrane region" description="Helical" evidence="8">
    <location>
        <begin position="108"/>
        <end position="128"/>
    </location>
</feature>
<dbReference type="AlphaFoldDB" id="A0A084UEK7"/>
<name>A0A084UEK7_9HYPH</name>
<evidence type="ECO:0000256" key="3">
    <source>
        <dbReference type="ARBA" id="ARBA00022475"/>
    </source>
</evidence>
<feature type="domain" description="ABC transmembrane type-1" evidence="9">
    <location>
        <begin position="357"/>
        <end position="548"/>
    </location>
</feature>
<gene>
    <name evidence="10" type="ORF">EL18_02441</name>
</gene>
<dbReference type="eggNOG" id="COG4135">
    <property type="taxonomic scope" value="Bacteria"/>
</dbReference>
<keyword evidence="4" id="KW-0997">Cell inner membrane</keyword>
<feature type="transmembrane region" description="Helical" evidence="8">
    <location>
        <begin position="482"/>
        <end position="506"/>
    </location>
</feature>
<dbReference type="SUPFAM" id="SSF161098">
    <property type="entry name" value="MetI-like"/>
    <property type="match status" value="2"/>
</dbReference>
<feature type="transmembrane region" description="Helical" evidence="8">
    <location>
        <begin position="526"/>
        <end position="553"/>
    </location>
</feature>
<proteinExistence type="inferred from homology"/>
<dbReference type="EMBL" id="JMQM01000001">
    <property type="protein sequence ID" value="KFB11393.1"/>
    <property type="molecule type" value="Genomic_DNA"/>
</dbReference>
<feature type="transmembrane region" description="Helical" evidence="8">
    <location>
        <begin position="302"/>
        <end position="328"/>
    </location>
</feature>
<reference evidence="10 11" key="1">
    <citation type="submission" date="2014-05" db="EMBL/GenBank/DDBJ databases">
        <title>Draft Genome Sequence of Nitratireductor basaltis Strain UMTGB225, A Marine Bacterium Isolated from Green Barrel Tunicate.</title>
        <authorList>
            <person name="Gan H.Y."/>
        </authorList>
    </citation>
    <scope>NUCLEOTIDE SEQUENCE [LARGE SCALE GENOMIC DNA]</scope>
    <source>
        <strain evidence="10 11">UMTGB225</strain>
    </source>
</reference>
<dbReference type="STRING" id="472175.EL18_02441"/>
<evidence type="ECO:0000313" key="10">
    <source>
        <dbReference type="EMBL" id="KFB11393.1"/>
    </source>
</evidence>
<accession>A0A084UEK7</accession>
<evidence type="ECO:0000256" key="2">
    <source>
        <dbReference type="ARBA" id="ARBA00022448"/>
    </source>
</evidence>
<feature type="transmembrane region" description="Helical" evidence="8">
    <location>
        <begin position="254"/>
        <end position="276"/>
    </location>
</feature>
<dbReference type="GO" id="GO:0005886">
    <property type="term" value="C:plasma membrane"/>
    <property type="evidence" value="ECO:0007669"/>
    <property type="project" value="UniProtKB-SubCell"/>
</dbReference>
<evidence type="ECO:0000256" key="6">
    <source>
        <dbReference type="ARBA" id="ARBA00022989"/>
    </source>
</evidence>
<dbReference type="CDD" id="cd06261">
    <property type="entry name" value="TM_PBP2"/>
    <property type="match status" value="1"/>
</dbReference>
<keyword evidence="3" id="KW-1003">Cell membrane</keyword>
<dbReference type="Pfam" id="PF00528">
    <property type="entry name" value="BPD_transp_1"/>
    <property type="match status" value="1"/>
</dbReference>
<feature type="transmembrane region" description="Helical" evidence="8">
    <location>
        <begin position="209"/>
        <end position="229"/>
    </location>
</feature>
<dbReference type="OrthoDB" id="7852521at2"/>
<evidence type="ECO:0000256" key="4">
    <source>
        <dbReference type="ARBA" id="ARBA00022519"/>
    </source>
</evidence>
<evidence type="ECO:0000256" key="8">
    <source>
        <dbReference type="RuleBase" id="RU363032"/>
    </source>
</evidence>
<comment type="caution">
    <text evidence="10">The sequence shown here is derived from an EMBL/GenBank/DDBJ whole genome shotgun (WGS) entry which is preliminary data.</text>
</comment>
<evidence type="ECO:0000256" key="1">
    <source>
        <dbReference type="ARBA" id="ARBA00004429"/>
    </source>
</evidence>
<comment type="subcellular location">
    <subcellularLocation>
        <location evidence="1">Cell inner membrane</location>
        <topology evidence="1">Multi-pass membrane protein</topology>
    </subcellularLocation>
    <subcellularLocation>
        <location evidence="8">Cell membrane</location>
        <topology evidence="8">Multi-pass membrane protein</topology>
    </subcellularLocation>
</comment>
<dbReference type="PANTHER" id="PTHR43357">
    <property type="entry name" value="INNER MEMBRANE ABC TRANSPORTER PERMEASE PROTEIN YDCV"/>
    <property type="match status" value="1"/>
</dbReference>
<feature type="transmembrane region" description="Helical" evidence="8">
    <location>
        <begin position="392"/>
        <end position="415"/>
    </location>
</feature>
<dbReference type="Proteomes" id="UP000053675">
    <property type="component" value="Unassembled WGS sequence"/>
</dbReference>
<dbReference type="PROSITE" id="PS50928">
    <property type="entry name" value="ABC_TM1"/>
    <property type="match status" value="1"/>
</dbReference>
<evidence type="ECO:0000259" key="9">
    <source>
        <dbReference type="PROSITE" id="PS50928"/>
    </source>
</evidence>
<sequence>MVRPTILGPALTVLLLAGPVAFGLAGTVLPAFGIAPGFGGGGFSLHYFRELFAQPALFCSITLSLSSGLACAVLSLLIVMLFTAAFAGTATFRRMQHLLGPLLSLPHAAAALAIAFLIAPSGMIMRLISPELTGWQRPPDLLIVHDRLAFSMIGALVAKEVPFLLLMTLAALPQAPVERVRQLTGALGYGRIAGFIHGAWPGIYRQIRLPVFAVIAFASSNVEVALILGPTQPPTLAARLVTWMGDPDLSQRHLASAGALLQLLVTGLALCIWIGMEHLLAALRNKAACAGLRMRRDGPLQVFSLAAMVISAGAIFAGLGALAFWSFAGLWQFPDFLPSGFTLRNWMKALPRVVEPLGTTLLVGVVSALIAALLTVLCLVHEDRTGKRAGRGAEALIYLPLIVPQVTFIFGLQFLLVASGWLATLPALLFAHLVFVMPYAYLCLKDPWRSFDRRYEQVAAGLGKSPMTTLFRIRLPMMLRPLLVLFAIGFSVSVGLYLPTVLIGAGRLTTITSEAVALASGGNRRIIGVYAFFQMLLPVAGFAIATLVPALIFRRFRGMQV</sequence>
<dbReference type="GO" id="GO:0055085">
    <property type="term" value="P:transmembrane transport"/>
    <property type="evidence" value="ECO:0007669"/>
    <property type="project" value="InterPro"/>
</dbReference>
<keyword evidence="7 8" id="KW-0472">Membrane</keyword>
<evidence type="ECO:0000313" key="11">
    <source>
        <dbReference type="Proteomes" id="UP000053675"/>
    </source>
</evidence>
<dbReference type="Gene3D" id="1.10.3720.10">
    <property type="entry name" value="MetI-like"/>
    <property type="match status" value="2"/>
</dbReference>
<protein>
    <submittedName>
        <fullName evidence="10">Putative permease ABC transporter protein</fullName>
    </submittedName>
</protein>
<dbReference type="RefSeq" id="WP_036484690.1">
    <property type="nucleotide sequence ID" value="NZ_JMQM01000001.1"/>
</dbReference>
<feature type="transmembrane region" description="Helical" evidence="8">
    <location>
        <begin position="421"/>
        <end position="444"/>
    </location>
</feature>
<evidence type="ECO:0000256" key="7">
    <source>
        <dbReference type="ARBA" id="ARBA00023136"/>
    </source>
</evidence>